<evidence type="ECO:0000256" key="3">
    <source>
        <dbReference type="PIRSR" id="PIRSR607837-1"/>
    </source>
</evidence>
<dbReference type="Gene3D" id="1.20.120.450">
    <property type="entry name" value="dinb family like domain"/>
    <property type="match status" value="1"/>
</dbReference>
<gene>
    <name evidence="4" type="ORF">SAMN04488058_102266</name>
</gene>
<name>A0A1H6UQB6_9DEIO</name>
<dbReference type="InterPro" id="IPR034660">
    <property type="entry name" value="DinB/YfiT-like"/>
</dbReference>
<reference evidence="5" key="1">
    <citation type="submission" date="2016-10" db="EMBL/GenBank/DDBJ databases">
        <authorList>
            <person name="Varghese N."/>
            <person name="Submissions S."/>
        </authorList>
    </citation>
    <scope>NUCLEOTIDE SEQUENCE [LARGE SCALE GENOMIC DNA]</scope>
    <source>
        <strain evidence="5">CGMCC 1.10218</strain>
    </source>
</reference>
<evidence type="ECO:0000256" key="2">
    <source>
        <dbReference type="ARBA" id="ARBA00022723"/>
    </source>
</evidence>
<organism evidence="4 5">
    <name type="scientific">Deinococcus reticulitermitis</name>
    <dbReference type="NCBI Taxonomy" id="856736"/>
    <lineage>
        <taxon>Bacteria</taxon>
        <taxon>Thermotogati</taxon>
        <taxon>Deinococcota</taxon>
        <taxon>Deinococci</taxon>
        <taxon>Deinococcales</taxon>
        <taxon>Deinococcaceae</taxon>
        <taxon>Deinococcus</taxon>
    </lineage>
</organism>
<dbReference type="STRING" id="856736.SAMN04488058_102266"/>
<proteinExistence type="inferred from homology"/>
<protein>
    <submittedName>
        <fullName evidence="4">Uncharacterized damage-inducible protein DinB (Forms a four-helix bundle)</fullName>
    </submittedName>
</protein>
<dbReference type="Pfam" id="PF05163">
    <property type="entry name" value="DinB"/>
    <property type="match status" value="1"/>
</dbReference>
<dbReference type="Proteomes" id="UP000199223">
    <property type="component" value="Unassembled WGS sequence"/>
</dbReference>
<feature type="binding site" evidence="3">
    <location>
        <position position="138"/>
    </location>
    <ligand>
        <name>a divalent metal cation</name>
        <dbReference type="ChEBI" id="CHEBI:60240"/>
    </ligand>
</feature>
<evidence type="ECO:0000256" key="1">
    <source>
        <dbReference type="ARBA" id="ARBA00008635"/>
    </source>
</evidence>
<dbReference type="EMBL" id="FNZA01000002">
    <property type="protein sequence ID" value="SEI93866.1"/>
    <property type="molecule type" value="Genomic_DNA"/>
</dbReference>
<comment type="similarity">
    <text evidence="1">Belongs to the DinB family.</text>
</comment>
<evidence type="ECO:0000313" key="5">
    <source>
        <dbReference type="Proteomes" id="UP000199223"/>
    </source>
</evidence>
<keyword evidence="2 3" id="KW-0479">Metal-binding</keyword>
<keyword evidence="5" id="KW-1185">Reference proteome</keyword>
<dbReference type="AlphaFoldDB" id="A0A1H6UQB6"/>
<dbReference type="SUPFAM" id="SSF109854">
    <property type="entry name" value="DinB/YfiT-like putative metalloenzymes"/>
    <property type="match status" value="1"/>
</dbReference>
<dbReference type="GO" id="GO:0046872">
    <property type="term" value="F:metal ion binding"/>
    <property type="evidence" value="ECO:0007669"/>
    <property type="project" value="UniProtKB-KW"/>
</dbReference>
<dbReference type="InterPro" id="IPR007837">
    <property type="entry name" value="DinB"/>
</dbReference>
<accession>A0A1H6UQB6</accession>
<evidence type="ECO:0000313" key="4">
    <source>
        <dbReference type="EMBL" id="SEI93866.1"/>
    </source>
</evidence>
<sequence>MSDHTLSPAQFLAHWQGHRQLTRQVIEAFPDDQLFAYHALDMRTFGELANEIHEITEYTVSGLLTDEWREPDPDDADSFGGLNDKAALLAAWDALTARLDREFLSVPSSRFAETRRLFWGEKTGLGWALYALDNEIHHRGQGYVYLRELGVKPPDFFARP</sequence>
<dbReference type="OrthoDB" id="119432at2"/>